<comment type="caution">
    <text evidence="1">The sequence shown here is derived from an EMBL/GenBank/DDBJ whole genome shotgun (WGS) entry which is preliminary data.</text>
</comment>
<dbReference type="Proteomes" id="UP000681720">
    <property type="component" value="Unassembled WGS sequence"/>
</dbReference>
<name>A0A8S3H8Y5_9BILA</name>
<protein>
    <submittedName>
        <fullName evidence="1">Uncharacterized protein</fullName>
    </submittedName>
</protein>
<evidence type="ECO:0000313" key="2">
    <source>
        <dbReference type="Proteomes" id="UP000681720"/>
    </source>
</evidence>
<reference evidence="1" key="1">
    <citation type="submission" date="2021-02" db="EMBL/GenBank/DDBJ databases">
        <authorList>
            <person name="Nowell W R."/>
        </authorList>
    </citation>
    <scope>NUCLEOTIDE SEQUENCE</scope>
</reference>
<proteinExistence type="predicted"/>
<accession>A0A8S3H8Y5</accession>
<dbReference type="AlphaFoldDB" id="A0A8S3H8Y5"/>
<feature type="non-terminal residue" evidence="1">
    <location>
        <position position="1"/>
    </location>
</feature>
<gene>
    <name evidence="1" type="ORF">GIL414_LOCUS68062</name>
</gene>
<dbReference type="EMBL" id="CAJOBJ010327238">
    <property type="protein sequence ID" value="CAF5177108.1"/>
    <property type="molecule type" value="Genomic_DNA"/>
</dbReference>
<evidence type="ECO:0000313" key="1">
    <source>
        <dbReference type="EMBL" id="CAF5177108.1"/>
    </source>
</evidence>
<sequence length="97" mass="11741">MMSGKNYPSIGLAFHAVHKLKHFCINDRPFEEQIKQLKKLLLAKLYHYFYDDVEQNEHLQHHSYFEPAAHLTLTENEKQRNERYIKDLILNDVYPQR</sequence>
<organism evidence="1 2">
    <name type="scientific">Rotaria magnacalcarata</name>
    <dbReference type="NCBI Taxonomy" id="392030"/>
    <lineage>
        <taxon>Eukaryota</taxon>
        <taxon>Metazoa</taxon>
        <taxon>Spiralia</taxon>
        <taxon>Gnathifera</taxon>
        <taxon>Rotifera</taxon>
        <taxon>Eurotatoria</taxon>
        <taxon>Bdelloidea</taxon>
        <taxon>Philodinida</taxon>
        <taxon>Philodinidae</taxon>
        <taxon>Rotaria</taxon>
    </lineage>
</organism>